<evidence type="ECO:0000313" key="4">
    <source>
        <dbReference type="Proteomes" id="UP000494301"/>
    </source>
</evidence>
<dbReference type="EMBL" id="CABWIL020000007">
    <property type="protein sequence ID" value="CAB3963568.1"/>
    <property type="molecule type" value="Genomic_DNA"/>
</dbReference>
<evidence type="ECO:0000313" key="3">
    <source>
        <dbReference type="EMBL" id="CAB3963568.1"/>
    </source>
</evidence>
<proteinExistence type="predicted"/>
<dbReference type="AlphaFoldDB" id="A0A6J5IXG8"/>
<dbReference type="Proteomes" id="UP000494301">
    <property type="component" value="Unassembled WGS sequence"/>
</dbReference>
<name>A0A6J5IXG8_9BURK</name>
<organism evidence="3 4">
    <name type="scientific">Burkholderia aenigmatica</name>
    <dbReference type="NCBI Taxonomy" id="2015348"/>
    <lineage>
        <taxon>Bacteria</taxon>
        <taxon>Pseudomonadati</taxon>
        <taxon>Pseudomonadota</taxon>
        <taxon>Betaproteobacteria</taxon>
        <taxon>Burkholderiales</taxon>
        <taxon>Burkholderiaceae</taxon>
        <taxon>Burkholderia</taxon>
        <taxon>Burkholderia cepacia complex</taxon>
    </lineage>
</organism>
<reference evidence="3 4" key="1">
    <citation type="submission" date="2020-04" db="EMBL/GenBank/DDBJ databases">
        <authorList>
            <person name="Depoorter E."/>
        </authorList>
    </citation>
    <scope>NUCLEOTIDE SEQUENCE [LARGE SCALE GENOMIC DNA]</scope>
    <source>
        <strain evidence="3 4">BCC0217</strain>
    </source>
</reference>
<keyword evidence="2" id="KW-0812">Transmembrane</keyword>
<gene>
    <name evidence="3" type="ORF">BLA3211_02350</name>
</gene>
<keyword evidence="2" id="KW-0472">Membrane</keyword>
<keyword evidence="2" id="KW-1133">Transmembrane helix</keyword>
<feature type="region of interest" description="Disordered" evidence="1">
    <location>
        <begin position="72"/>
        <end position="98"/>
    </location>
</feature>
<evidence type="ECO:0000256" key="2">
    <source>
        <dbReference type="SAM" id="Phobius"/>
    </source>
</evidence>
<sequence>MRKSTMGAIAVAVGLVLAAWGVLAVLGAAAQVSGGSYGAQPVSDFAIEHFLSLGPLIALGGLVVWLYYRRSEASGDRGPSPSGSESESPSAAHRDIDT</sequence>
<protein>
    <submittedName>
        <fullName evidence="3">Uncharacterized protein</fullName>
    </submittedName>
</protein>
<feature type="transmembrane region" description="Helical" evidence="2">
    <location>
        <begin position="50"/>
        <end position="68"/>
    </location>
</feature>
<feature type="compositionally biased region" description="Low complexity" evidence="1">
    <location>
        <begin position="78"/>
        <end position="90"/>
    </location>
</feature>
<dbReference type="RefSeq" id="WP_236027290.1">
    <property type="nucleotide sequence ID" value="NZ_CABVQF010000009.1"/>
</dbReference>
<evidence type="ECO:0000256" key="1">
    <source>
        <dbReference type="SAM" id="MobiDB-lite"/>
    </source>
</evidence>
<accession>A0A6J5IXG8</accession>